<keyword evidence="9" id="KW-1185">Reference proteome</keyword>
<dbReference type="InterPro" id="IPR036737">
    <property type="entry name" value="OmpA-like_sf"/>
</dbReference>
<dbReference type="InterPro" id="IPR027367">
    <property type="entry name" value="Gly-zipper_YMGG"/>
</dbReference>
<gene>
    <name evidence="8" type="primary">pdsO</name>
    <name evidence="8" type="ORF">K0625_09790</name>
</gene>
<dbReference type="EMBL" id="JAHZST010000005">
    <property type="protein sequence ID" value="MBW8183964.1"/>
    <property type="molecule type" value="Genomic_DNA"/>
</dbReference>
<evidence type="ECO:0000256" key="4">
    <source>
        <dbReference type="PROSITE-ProRule" id="PRU00473"/>
    </source>
</evidence>
<feature type="domain" description="OmpA-like" evidence="7">
    <location>
        <begin position="121"/>
        <end position="238"/>
    </location>
</feature>
<feature type="signal peptide" evidence="6">
    <location>
        <begin position="1"/>
        <end position="22"/>
    </location>
</feature>
<dbReference type="PANTHER" id="PTHR30329">
    <property type="entry name" value="STATOR ELEMENT OF FLAGELLAR MOTOR COMPLEX"/>
    <property type="match status" value="1"/>
</dbReference>
<dbReference type="NCBIfam" id="TIGR03789">
    <property type="entry name" value="pdsO"/>
    <property type="match status" value="1"/>
</dbReference>
<dbReference type="PROSITE" id="PS51123">
    <property type="entry name" value="OMPA_2"/>
    <property type="match status" value="1"/>
</dbReference>
<evidence type="ECO:0000313" key="8">
    <source>
        <dbReference type="EMBL" id="MBW8183964.1"/>
    </source>
</evidence>
<evidence type="ECO:0000256" key="2">
    <source>
        <dbReference type="ARBA" id="ARBA00023136"/>
    </source>
</evidence>
<dbReference type="SUPFAM" id="SSF103088">
    <property type="entry name" value="OmpA-like"/>
    <property type="match status" value="1"/>
</dbReference>
<accession>A0ABS7E2Z2</accession>
<dbReference type="Gene3D" id="3.30.1330.60">
    <property type="entry name" value="OmpA-like domain"/>
    <property type="match status" value="1"/>
</dbReference>
<dbReference type="PANTHER" id="PTHR30329:SF21">
    <property type="entry name" value="LIPOPROTEIN YIAD-RELATED"/>
    <property type="match status" value="1"/>
</dbReference>
<dbReference type="Proteomes" id="UP001195963">
    <property type="component" value="Unassembled WGS sequence"/>
</dbReference>
<reference evidence="8 9" key="1">
    <citation type="submission" date="2021-07" db="EMBL/GenBank/DDBJ databases">
        <title>Shewanella sp. nov, isolated from SCS.</title>
        <authorList>
            <person name="Cao W.R."/>
        </authorList>
    </citation>
    <scope>NUCLEOTIDE SEQUENCE [LARGE SCALE GENOMIC DNA]</scope>
    <source>
        <strain evidence="8 9">NR704-98</strain>
    </source>
</reference>
<evidence type="ECO:0000256" key="5">
    <source>
        <dbReference type="SAM" id="Phobius"/>
    </source>
</evidence>
<feature type="chain" id="PRO_5045367092" evidence="6">
    <location>
        <begin position="23"/>
        <end position="245"/>
    </location>
</feature>
<keyword evidence="3" id="KW-0998">Cell outer membrane</keyword>
<dbReference type="RefSeq" id="WP_220109515.1">
    <property type="nucleotide sequence ID" value="NZ_JAHZST010000005.1"/>
</dbReference>
<dbReference type="InterPro" id="IPR006665">
    <property type="entry name" value="OmpA-like"/>
</dbReference>
<dbReference type="InterPro" id="IPR006664">
    <property type="entry name" value="OMP_bac"/>
</dbReference>
<dbReference type="PRINTS" id="PR01021">
    <property type="entry name" value="OMPADOMAIN"/>
</dbReference>
<comment type="subcellular location">
    <subcellularLocation>
        <location evidence="1">Cell outer membrane</location>
    </subcellularLocation>
</comment>
<evidence type="ECO:0000259" key="7">
    <source>
        <dbReference type="PROSITE" id="PS51123"/>
    </source>
</evidence>
<name>A0ABS7E2Z2_9GAMM</name>
<dbReference type="CDD" id="cd07185">
    <property type="entry name" value="OmpA_C-like"/>
    <property type="match status" value="1"/>
</dbReference>
<evidence type="ECO:0000256" key="3">
    <source>
        <dbReference type="ARBA" id="ARBA00023237"/>
    </source>
</evidence>
<dbReference type="Pfam" id="PF13441">
    <property type="entry name" value="Gly-zipper_YMGG"/>
    <property type="match status" value="1"/>
</dbReference>
<keyword evidence="5" id="KW-1133">Transmembrane helix</keyword>
<dbReference type="InterPro" id="IPR050330">
    <property type="entry name" value="Bact_OuterMem_StrucFunc"/>
</dbReference>
<feature type="transmembrane region" description="Helical" evidence="5">
    <location>
        <begin position="38"/>
        <end position="64"/>
    </location>
</feature>
<comment type="caution">
    <text evidence="8">The sequence shown here is derived from an EMBL/GenBank/DDBJ whole genome shotgun (WGS) entry which is preliminary data.</text>
</comment>
<keyword evidence="2 4" id="KW-0472">Membrane</keyword>
<keyword evidence="6" id="KW-0732">Signal</keyword>
<organism evidence="8 9">
    <name type="scientific">Shewanella nanhaiensis</name>
    <dbReference type="NCBI Taxonomy" id="2864872"/>
    <lineage>
        <taxon>Bacteria</taxon>
        <taxon>Pseudomonadati</taxon>
        <taxon>Pseudomonadota</taxon>
        <taxon>Gammaproteobacteria</taxon>
        <taxon>Alteromonadales</taxon>
        <taxon>Shewanellaceae</taxon>
        <taxon>Shewanella</taxon>
    </lineage>
</organism>
<evidence type="ECO:0000256" key="1">
    <source>
        <dbReference type="ARBA" id="ARBA00004442"/>
    </source>
</evidence>
<protein>
    <submittedName>
        <fullName evidence="8">Sortase-associated OmpA-like protein PdsO</fullName>
    </submittedName>
</protein>
<proteinExistence type="predicted"/>
<dbReference type="Pfam" id="PF00691">
    <property type="entry name" value="OmpA"/>
    <property type="match status" value="1"/>
</dbReference>
<evidence type="ECO:0000256" key="6">
    <source>
        <dbReference type="SAM" id="SignalP"/>
    </source>
</evidence>
<keyword evidence="5" id="KW-0812">Transmembrane</keyword>
<sequence length="245" mass="26393">MNKKIIALLVMSSLTLSNATYAQEQLDEREHNEELVGLTSGIVLGAVVGGPVGAIIGAFTGALLGKSVGDDSEIDAQHAKIAEKQSQIAALSSDKQSLLVIAGQYDEAQQQLAELKLAQDQKLTELAMGLNIQFKTGSSELAPHIKRQLDDLAYAVSISPELRLDMTGYADRRGDSTYNQALSEQRVAEVKSYLVSQGVDESRLSYKAFGASAPLTEDQSFENDFFDRRVNIKLISNGSALAANQ</sequence>
<dbReference type="InterPro" id="IPR022511">
    <property type="entry name" value="PdsO"/>
</dbReference>
<evidence type="ECO:0000313" key="9">
    <source>
        <dbReference type="Proteomes" id="UP001195963"/>
    </source>
</evidence>